<organism evidence="2 3">
    <name type="scientific">Extremus antarcticus</name>
    <dbReference type="NCBI Taxonomy" id="702011"/>
    <lineage>
        <taxon>Eukaryota</taxon>
        <taxon>Fungi</taxon>
        <taxon>Dikarya</taxon>
        <taxon>Ascomycota</taxon>
        <taxon>Pezizomycotina</taxon>
        <taxon>Dothideomycetes</taxon>
        <taxon>Dothideomycetidae</taxon>
        <taxon>Mycosphaerellales</taxon>
        <taxon>Extremaceae</taxon>
        <taxon>Extremus</taxon>
    </lineage>
</organism>
<feature type="compositionally biased region" description="Polar residues" evidence="1">
    <location>
        <begin position="46"/>
        <end position="60"/>
    </location>
</feature>
<proteinExistence type="predicted"/>
<name>A0AAJ0G690_9PEZI</name>
<accession>A0AAJ0G690</accession>
<keyword evidence="3" id="KW-1185">Reference proteome</keyword>
<gene>
    <name evidence="2" type="ORF">LTR09_008450</name>
</gene>
<reference evidence="2" key="1">
    <citation type="submission" date="2023-04" db="EMBL/GenBank/DDBJ databases">
        <title>Black Yeasts Isolated from many extreme environments.</title>
        <authorList>
            <person name="Coleine C."/>
            <person name="Stajich J.E."/>
            <person name="Selbmann L."/>
        </authorList>
    </citation>
    <scope>NUCLEOTIDE SEQUENCE</scope>
    <source>
        <strain evidence="2">CCFEE 5312</strain>
    </source>
</reference>
<comment type="caution">
    <text evidence="2">The sequence shown here is derived from an EMBL/GenBank/DDBJ whole genome shotgun (WGS) entry which is preliminary data.</text>
</comment>
<protein>
    <submittedName>
        <fullName evidence="2">Uncharacterized protein</fullName>
    </submittedName>
</protein>
<evidence type="ECO:0000313" key="3">
    <source>
        <dbReference type="Proteomes" id="UP001271007"/>
    </source>
</evidence>
<feature type="region of interest" description="Disordered" evidence="1">
    <location>
        <begin position="46"/>
        <end position="83"/>
    </location>
</feature>
<evidence type="ECO:0000256" key="1">
    <source>
        <dbReference type="SAM" id="MobiDB-lite"/>
    </source>
</evidence>
<dbReference type="Proteomes" id="UP001271007">
    <property type="component" value="Unassembled WGS sequence"/>
</dbReference>
<dbReference type="EMBL" id="JAWDJX010000033">
    <property type="protein sequence ID" value="KAK3050301.1"/>
    <property type="molecule type" value="Genomic_DNA"/>
</dbReference>
<evidence type="ECO:0000313" key="2">
    <source>
        <dbReference type="EMBL" id="KAK3050301.1"/>
    </source>
</evidence>
<dbReference type="AlphaFoldDB" id="A0AAJ0G690"/>
<sequence>MAEVSGDATKHVDGCDNGTVYRFLGGNGCDNGTAPGACGVGGCDNGTAQQDTTMAPTKTVTGRDDSASSDNNHTGVNGEKTKP</sequence>